<reference evidence="1" key="1">
    <citation type="journal article" date="2020" name="mSystems">
        <title>Genome- and Community-Level Interaction Insights into Carbon Utilization and Element Cycling Functions of Hydrothermarchaeota in Hydrothermal Sediment.</title>
        <authorList>
            <person name="Zhou Z."/>
            <person name="Liu Y."/>
            <person name="Xu W."/>
            <person name="Pan J."/>
            <person name="Luo Z.H."/>
            <person name="Li M."/>
        </authorList>
    </citation>
    <scope>NUCLEOTIDE SEQUENCE [LARGE SCALE GENOMIC DNA]</scope>
    <source>
        <strain evidence="1">SpSt-1217</strain>
    </source>
</reference>
<organism evidence="1">
    <name type="scientific">Mariniphaga anaerophila</name>
    <dbReference type="NCBI Taxonomy" id="1484053"/>
    <lineage>
        <taxon>Bacteria</taxon>
        <taxon>Pseudomonadati</taxon>
        <taxon>Bacteroidota</taxon>
        <taxon>Bacteroidia</taxon>
        <taxon>Marinilabiliales</taxon>
        <taxon>Prolixibacteraceae</taxon>
        <taxon>Mariniphaga</taxon>
    </lineage>
</organism>
<proteinExistence type="predicted"/>
<dbReference type="AlphaFoldDB" id="A0A831LRR5"/>
<dbReference type="Proteomes" id="UP000886047">
    <property type="component" value="Unassembled WGS sequence"/>
</dbReference>
<protein>
    <recommendedName>
        <fullName evidence="2">Gfo/Idh/MocA-like oxidoreductase N-terminal domain-containing protein</fullName>
    </recommendedName>
</protein>
<sequence>MLNLGLIGDIQMLEPFTKRAQEHPQIHIAGKSSVGTQPLQGSSRISAPEFNRIELIERSDALLINRFSLLPFQLICDIVKKSKHFFAASYPELTAEECSQILKLRNEAQTVIQVINPFYYLPALQWLNENLRKPAFVEVTCFNEDAPSTEMLIKLLLMLKSITRHTPKKTGAVSFRSEPVNSTFSSCLLEYSDGTLVKINFGNAGRENEFQVKTFARNQFVSINALEEKAACNNLTVDLAPFKKKNETNAFIQSIIQNRPPETGMEDYCSVVQTAKTILAKLDQFTSF</sequence>
<evidence type="ECO:0000313" key="1">
    <source>
        <dbReference type="EMBL" id="HDR51467.1"/>
    </source>
</evidence>
<comment type="caution">
    <text evidence="1">The sequence shown here is derived from an EMBL/GenBank/DDBJ whole genome shotgun (WGS) entry which is preliminary data.</text>
</comment>
<evidence type="ECO:0008006" key="2">
    <source>
        <dbReference type="Google" id="ProtNLM"/>
    </source>
</evidence>
<dbReference type="EMBL" id="DSDK01000414">
    <property type="protein sequence ID" value="HDR51467.1"/>
    <property type="molecule type" value="Genomic_DNA"/>
</dbReference>
<name>A0A831LRR5_9BACT</name>
<gene>
    <name evidence="1" type="ORF">ENN90_07590</name>
</gene>
<accession>A0A831LRR5</accession>